<dbReference type="PANTHER" id="PTHR43777:SF1">
    <property type="entry name" value="MOLYBDENUM COFACTOR CYTIDYLYLTRANSFERASE"/>
    <property type="match status" value="1"/>
</dbReference>
<dbReference type="CDD" id="cd04182">
    <property type="entry name" value="GT_2_like_f"/>
    <property type="match status" value="1"/>
</dbReference>
<dbReference type="RefSeq" id="WP_345509084.1">
    <property type="nucleotide sequence ID" value="NZ_BAABIW010000028.1"/>
</dbReference>
<evidence type="ECO:0000313" key="2">
    <source>
        <dbReference type="EMBL" id="GAA5035683.1"/>
    </source>
</evidence>
<dbReference type="Gene3D" id="3.90.550.10">
    <property type="entry name" value="Spore Coat Polysaccharide Biosynthesis Protein SpsA, Chain A"/>
    <property type="match status" value="1"/>
</dbReference>
<dbReference type="SUPFAM" id="SSF53448">
    <property type="entry name" value="Nucleotide-diphospho-sugar transferases"/>
    <property type="match status" value="1"/>
</dbReference>
<keyword evidence="3" id="KW-1185">Reference proteome</keyword>
<dbReference type="EMBL" id="BAABIW010000028">
    <property type="protein sequence ID" value="GAA5035683.1"/>
    <property type="molecule type" value="Genomic_DNA"/>
</dbReference>
<reference evidence="3" key="1">
    <citation type="journal article" date="2019" name="Int. J. Syst. Evol. Microbiol.">
        <title>The Global Catalogue of Microorganisms (GCM) 10K type strain sequencing project: providing services to taxonomists for standard genome sequencing and annotation.</title>
        <authorList>
            <consortium name="The Broad Institute Genomics Platform"/>
            <consortium name="The Broad Institute Genome Sequencing Center for Infectious Disease"/>
            <person name="Wu L."/>
            <person name="Ma J."/>
        </authorList>
    </citation>
    <scope>NUCLEOTIDE SEQUENCE [LARGE SCALE GENOMIC DNA]</scope>
    <source>
        <strain evidence="3">JCM 17687</strain>
    </source>
</reference>
<comment type="caution">
    <text evidence="2">The sequence shown here is derived from an EMBL/GenBank/DDBJ whole genome shotgun (WGS) entry which is preliminary data.</text>
</comment>
<dbReference type="InterPro" id="IPR029044">
    <property type="entry name" value="Nucleotide-diphossugar_trans"/>
</dbReference>
<dbReference type="Pfam" id="PF12804">
    <property type="entry name" value="NTP_transf_3"/>
    <property type="match status" value="1"/>
</dbReference>
<gene>
    <name evidence="2" type="ORF">GCM10023258_37830</name>
</gene>
<sequence length="220" mass="22710">MTESNGNPAAVHGRAPHVRGLVLAAGAGRRMGGPKALVRRHPDEPTLVERAVSLLHAGGCSGTTVVVGAAAEEVTAIVTALGRDIDVVACHDWDQGMGASLRAGLTALTRSTHEGEGCVDAVLVTLVDLPDLTPEVVARVLDARPADGGLRAALRRAAYGGVPGHPALIGRDHWEAVVASATGDHGARHHFRATPHELVECGDLATGRDVDTPDELDASR</sequence>
<proteinExistence type="predicted"/>
<dbReference type="PANTHER" id="PTHR43777">
    <property type="entry name" value="MOLYBDENUM COFACTOR CYTIDYLYLTRANSFERASE"/>
    <property type="match status" value="1"/>
</dbReference>
<feature type="domain" description="MobA-like NTP transferase" evidence="1">
    <location>
        <begin position="20"/>
        <end position="194"/>
    </location>
</feature>
<evidence type="ECO:0000259" key="1">
    <source>
        <dbReference type="Pfam" id="PF12804"/>
    </source>
</evidence>
<dbReference type="Proteomes" id="UP001500427">
    <property type="component" value="Unassembled WGS sequence"/>
</dbReference>
<evidence type="ECO:0000313" key="3">
    <source>
        <dbReference type="Proteomes" id="UP001500427"/>
    </source>
</evidence>
<organism evidence="2 3">
    <name type="scientific">Terrabacter aeriphilus</name>
    <dbReference type="NCBI Taxonomy" id="515662"/>
    <lineage>
        <taxon>Bacteria</taxon>
        <taxon>Bacillati</taxon>
        <taxon>Actinomycetota</taxon>
        <taxon>Actinomycetes</taxon>
        <taxon>Micrococcales</taxon>
        <taxon>Intrasporangiaceae</taxon>
        <taxon>Terrabacter</taxon>
    </lineage>
</organism>
<dbReference type="InterPro" id="IPR025877">
    <property type="entry name" value="MobA-like_NTP_Trfase"/>
</dbReference>
<accession>A0ABP9JN47</accession>
<name>A0ABP9JN47_9MICO</name>
<protein>
    <submittedName>
        <fullName evidence="2">Nucleotidyltransferase family protein</fullName>
    </submittedName>
</protein>